<proteinExistence type="predicted"/>
<dbReference type="SUPFAM" id="SSF55797">
    <property type="entry name" value="PR-1-like"/>
    <property type="match status" value="1"/>
</dbReference>
<dbReference type="Proteomes" id="UP001150531">
    <property type="component" value="Unassembled WGS sequence"/>
</dbReference>
<keyword evidence="3" id="KW-1185">Reference proteome</keyword>
<dbReference type="EMBL" id="JAMDGS010000013">
    <property type="protein sequence ID" value="MDD1126844.1"/>
    <property type="molecule type" value="Genomic_DNA"/>
</dbReference>
<gene>
    <name evidence="2" type="ORF">M5G18_19780</name>
</gene>
<sequence>MDSSLDSMLIRHLEHNLRANLLIRSAPMTGKTQAIHAARQWASLHPHFDLVCFAAHHTPFAKMHKQLLHTAEYVQNRHTVFVIDDIHLLDTYQLECMAMAAKKSSQVSVIGLGLPVEPLADACRSSALFDLINEYRAASGLSTQQRIPALDQEALRHTLYMAHQLEMTHRGEHGSSPAERVLRVLPEAKHIRECVARGLAAPHEILEQWLGSRNHYNNIRVTETNACGLAQVWRWTVSRESGSPQMIAHVFVTYITCSTGE</sequence>
<reference evidence="2" key="1">
    <citation type="submission" date="2022-05" db="EMBL/GenBank/DDBJ databases">
        <title>Novel Pseudomonas spp. Isolated from a Rainbow Trout Aquaculture Facility.</title>
        <authorList>
            <person name="Testerman T."/>
            <person name="Graf J."/>
        </authorList>
    </citation>
    <scope>NUCLEOTIDE SEQUENCE</scope>
    <source>
        <strain evidence="2">ID386</strain>
    </source>
</reference>
<dbReference type="RefSeq" id="WP_273897721.1">
    <property type="nucleotide sequence ID" value="NZ_JAMDGS010000013.1"/>
</dbReference>
<dbReference type="Pfam" id="PF00188">
    <property type="entry name" value="CAP"/>
    <property type="match status" value="1"/>
</dbReference>
<evidence type="ECO:0000259" key="1">
    <source>
        <dbReference type="Pfam" id="PF00188"/>
    </source>
</evidence>
<dbReference type="Gene3D" id="3.40.33.10">
    <property type="entry name" value="CAP"/>
    <property type="match status" value="1"/>
</dbReference>
<evidence type="ECO:0000313" key="2">
    <source>
        <dbReference type="EMBL" id="MDD1126844.1"/>
    </source>
</evidence>
<organism evidence="2 3">
    <name type="scientific">Pseudomonas aphyarum</name>
    <dbReference type="NCBI Taxonomy" id="2942629"/>
    <lineage>
        <taxon>Bacteria</taxon>
        <taxon>Pseudomonadati</taxon>
        <taxon>Pseudomonadota</taxon>
        <taxon>Gammaproteobacteria</taxon>
        <taxon>Pseudomonadales</taxon>
        <taxon>Pseudomonadaceae</taxon>
        <taxon>Pseudomonas</taxon>
    </lineage>
</organism>
<dbReference type="InterPro" id="IPR035940">
    <property type="entry name" value="CAP_sf"/>
</dbReference>
<evidence type="ECO:0000313" key="3">
    <source>
        <dbReference type="Proteomes" id="UP001150531"/>
    </source>
</evidence>
<dbReference type="InterPro" id="IPR014044">
    <property type="entry name" value="CAP_dom"/>
</dbReference>
<dbReference type="PANTHER" id="PTHR31157:SF1">
    <property type="entry name" value="SCP DOMAIN-CONTAINING PROTEIN"/>
    <property type="match status" value="1"/>
</dbReference>
<comment type="caution">
    <text evidence="2">The sequence shown here is derived from an EMBL/GenBank/DDBJ whole genome shotgun (WGS) entry which is preliminary data.</text>
</comment>
<dbReference type="PANTHER" id="PTHR31157">
    <property type="entry name" value="SCP DOMAIN-CONTAINING PROTEIN"/>
    <property type="match status" value="1"/>
</dbReference>
<feature type="domain" description="SCP" evidence="1">
    <location>
        <begin position="129"/>
        <end position="228"/>
    </location>
</feature>
<protein>
    <submittedName>
        <fullName evidence="2">CAP domain-containing protein</fullName>
    </submittedName>
</protein>
<name>A0ABT5PSZ3_9PSED</name>
<accession>A0ABT5PSZ3</accession>